<evidence type="ECO:0000256" key="1">
    <source>
        <dbReference type="SAM" id="Phobius"/>
    </source>
</evidence>
<dbReference type="InterPro" id="IPR035965">
    <property type="entry name" value="PAS-like_dom_sf"/>
</dbReference>
<keyword evidence="4" id="KW-1185">Reference proteome</keyword>
<keyword evidence="1" id="KW-0472">Membrane</keyword>
<dbReference type="Gene3D" id="3.30.450.20">
    <property type="entry name" value="PAS domain"/>
    <property type="match status" value="1"/>
</dbReference>
<gene>
    <name evidence="3" type="ORF">DFP79_0963</name>
</gene>
<name>A0A4R6MGM5_9GAMM</name>
<reference evidence="3 4" key="1">
    <citation type="submission" date="2019-03" db="EMBL/GenBank/DDBJ databases">
        <title>Genomic Encyclopedia of Type Strains, Phase III (KMG-III): the genomes of soil and plant-associated and newly described type strains.</title>
        <authorList>
            <person name="Whitman W."/>
        </authorList>
    </citation>
    <scope>NUCLEOTIDE SEQUENCE [LARGE SCALE GENOMIC DNA]</scope>
    <source>
        <strain evidence="3 4">CECT 7378</strain>
    </source>
</reference>
<evidence type="ECO:0000313" key="4">
    <source>
        <dbReference type="Proteomes" id="UP000294656"/>
    </source>
</evidence>
<dbReference type="PROSITE" id="PS50112">
    <property type="entry name" value="PAS"/>
    <property type="match status" value="1"/>
</dbReference>
<dbReference type="Proteomes" id="UP000294656">
    <property type="component" value="Unassembled WGS sequence"/>
</dbReference>
<sequence length="258" mass="28800">MKGNGLCVVLLSSLLGFGTSTLLFNGFSSTLGVFGLLSLSMSFVGLVVCILRRKSELKGVAANCDDSSLSNGVLFDGIEMLQRFSKKVGNLTRQRDDARRCYQDSEKNRQFAEQILEAVLNNHQIAALLIDRKGKLIEVNNNALKIVGFRRESVINHSVDILTCFPFLSDIYRRNWLAELSANGPGIFDRSHEGVILSHNGGISIQCDWEMTKITLDDQLMYLVFIQPVTRQVVKKRFTLVKPSYSANGRRRPPAQSL</sequence>
<dbReference type="NCBIfam" id="TIGR00229">
    <property type="entry name" value="sensory_box"/>
    <property type="match status" value="1"/>
</dbReference>
<dbReference type="SUPFAM" id="SSF55785">
    <property type="entry name" value="PYP-like sensor domain (PAS domain)"/>
    <property type="match status" value="1"/>
</dbReference>
<dbReference type="AlphaFoldDB" id="A0A4R6MGM5"/>
<dbReference type="CDD" id="cd00130">
    <property type="entry name" value="PAS"/>
    <property type="match status" value="1"/>
</dbReference>
<protein>
    <submittedName>
        <fullName evidence="3">PAS domain S-box-containing protein</fullName>
    </submittedName>
</protein>
<evidence type="ECO:0000259" key="2">
    <source>
        <dbReference type="PROSITE" id="PS50112"/>
    </source>
</evidence>
<proteinExistence type="predicted"/>
<feature type="transmembrane region" description="Helical" evidence="1">
    <location>
        <begin position="31"/>
        <end position="51"/>
    </location>
</feature>
<accession>A0A4R6MGM5</accession>
<feature type="domain" description="PAS" evidence="2">
    <location>
        <begin position="112"/>
        <end position="158"/>
    </location>
</feature>
<keyword evidence="1" id="KW-1133">Transmembrane helix</keyword>
<evidence type="ECO:0000313" key="3">
    <source>
        <dbReference type="EMBL" id="TDO99950.1"/>
    </source>
</evidence>
<comment type="caution">
    <text evidence="3">The sequence shown here is derived from an EMBL/GenBank/DDBJ whole genome shotgun (WGS) entry which is preliminary data.</text>
</comment>
<organism evidence="3 4">
    <name type="scientific">Marinomonas balearica</name>
    <dbReference type="NCBI Taxonomy" id="491947"/>
    <lineage>
        <taxon>Bacteria</taxon>
        <taxon>Pseudomonadati</taxon>
        <taxon>Pseudomonadota</taxon>
        <taxon>Gammaproteobacteria</taxon>
        <taxon>Oceanospirillales</taxon>
        <taxon>Oceanospirillaceae</taxon>
        <taxon>Marinomonas</taxon>
    </lineage>
</organism>
<dbReference type="InterPro" id="IPR000014">
    <property type="entry name" value="PAS"/>
</dbReference>
<dbReference type="OrthoDB" id="9824644at2"/>
<dbReference type="EMBL" id="SNXC01000009">
    <property type="protein sequence ID" value="TDO99950.1"/>
    <property type="molecule type" value="Genomic_DNA"/>
</dbReference>
<keyword evidence="1" id="KW-0812">Transmembrane</keyword>
<dbReference type="RefSeq" id="WP_133502773.1">
    <property type="nucleotide sequence ID" value="NZ_SNXC01000009.1"/>
</dbReference>